<dbReference type="RefSeq" id="WP_348519981.1">
    <property type="nucleotide sequence ID" value="NZ_BSUL01000001.1"/>
</dbReference>
<comment type="caution">
    <text evidence="4">The sequence shown here is derived from an EMBL/GenBank/DDBJ whole genome shotgun (WGS) entry which is preliminary data.</text>
</comment>
<organism evidence="4 5">
    <name type="scientific">Arenivirga flava</name>
    <dbReference type="NCBI Taxonomy" id="1930060"/>
    <lineage>
        <taxon>Bacteria</taxon>
        <taxon>Bacillati</taxon>
        <taxon>Actinomycetota</taxon>
        <taxon>Actinomycetes</taxon>
        <taxon>Micrococcales</taxon>
        <taxon>Microbacteriaceae</taxon>
        <taxon>Arenivirga</taxon>
    </lineage>
</organism>
<protein>
    <recommendedName>
        <fullName evidence="3">Nudix hydrolase domain-containing protein</fullName>
    </recommendedName>
</protein>
<dbReference type="InterPro" id="IPR015797">
    <property type="entry name" value="NUDIX_hydrolase-like_dom_sf"/>
</dbReference>
<evidence type="ECO:0000256" key="2">
    <source>
        <dbReference type="ARBA" id="ARBA00022801"/>
    </source>
</evidence>
<evidence type="ECO:0000259" key="3">
    <source>
        <dbReference type="PROSITE" id="PS51462"/>
    </source>
</evidence>
<keyword evidence="5" id="KW-1185">Reference proteome</keyword>
<dbReference type="SUPFAM" id="SSF55811">
    <property type="entry name" value="Nudix"/>
    <property type="match status" value="1"/>
</dbReference>
<dbReference type="PROSITE" id="PS00893">
    <property type="entry name" value="NUDIX_BOX"/>
    <property type="match status" value="1"/>
</dbReference>
<reference evidence="4 5" key="1">
    <citation type="journal article" date="2014" name="Int. J. Syst. Evol. Microbiol.">
        <title>Complete genome sequence of Corynebacterium casei LMG S-19264T (=DSM 44701T), isolated from a smear-ripened cheese.</title>
        <authorList>
            <consortium name="US DOE Joint Genome Institute (JGI-PGF)"/>
            <person name="Walter F."/>
            <person name="Albersmeier A."/>
            <person name="Kalinowski J."/>
            <person name="Ruckert C."/>
        </authorList>
    </citation>
    <scope>NUCLEOTIDE SEQUENCE [LARGE SCALE GENOMIC DNA]</scope>
    <source>
        <strain evidence="4 5">NBRC 112289</strain>
    </source>
</reference>
<keyword evidence="2" id="KW-0378">Hydrolase</keyword>
<dbReference type="Pfam" id="PF00293">
    <property type="entry name" value="NUDIX"/>
    <property type="match status" value="1"/>
</dbReference>
<dbReference type="EMBL" id="BSUL01000001">
    <property type="protein sequence ID" value="GMA27352.1"/>
    <property type="molecule type" value="Genomic_DNA"/>
</dbReference>
<name>A0AA37URH9_9MICO</name>
<evidence type="ECO:0000313" key="5">
    <source>
        <dbReference type="Proteomes" id="UP001157160"/>
    </source>
</evidence>
<dbReference type="PROSITE" id="PS51462">
    <property type="entry name" value="NUDIX"/>
    <property type="match status" value="1"/>
</dbReference>
<dbReference type="InterPro" id="IPR020084">
    <property type="entry name" value="NUDIX_hydrolase_CS"/>
</dbReference>
<dbReference type="AlphaFoldDB" id="A0AA37URH9"/>
<accession>A0AA37URH9</accession>
<gene>
    <name evidence="4" type="ORF">GCM10025874_06050</name>
</gene>
<dbReference type="GO" id="GO:0016787">
    <property type="term" value="F:hydrolase activity"/>
    <property type="evidence" value="ECO:0007669"/>
    <property type="project" value="UniProtKB-KW"/>
</dbReference>
<sequence length="163" mass="17286">MSAAETPPPGAIGRDPGDAWVEAPDGRRYWGRFGAAGLLAHDPARGVLLQHRVGWSHFGGTWGIPGGAVQQGETAVDGALREAAEESGAPRASLVLQRTSVLDLGFWSYTTVLAAVRKPFEPVIADAESLELRWVPLDEVGALPLHPASPRAGPRCAPCSRHR</sequence>
<comment type="cofactor">
    <cofactor evidence="1">
        <name>Mg(2+)</name>
        <dbReference type="ChEBI" id="CHEBI:18420"/>
    </cofactor>
</comment>
<dbReference type="InterPro" id="IPR000086">
    <property type="entry name" value="NUDIX_hydrolase_dom"/>
</dbReference>
<evidence type="ECO:0000313" key="4">
    <source>
        <dbReference type="EMBL" id="GMA27352.1"/>
    </source>
</evidence>
<dbReference type="PANTHER" id="PTHR43046">
    <property type="entry name" value="GDP-MANNOSE MANNOSYL HYDROLASE"/>
    <property type="match status" value="1"/>
</dbReference>
<dbReference type="PANTHER" id="PTHR43046:SF2">
    <property type="entry name" value="8-OXO-DGTP DIPHOSPHATASE-RELATED"/>
    <property type="match status" value="1"/>
</dbReference>
<evidence type="ECO:0000256" key="1">
    <source>
        <dbReference type="ARBA" id="ARBA00001946"/>
    </source>
</evidence>
<proteinExistence type="predicted"/>
<dbReference type="Proteomes" id="UP001157160">
    <property type="component" value="Unassembled WGS sequence"/>
</dbReference>
<feature type="domain" description="Nudix hydrolase" evidence="3">
    <location>
        <begin position="30"/>
        <end position="158"/>
    </location>
</feature>
<dbReference type="Gene3D" id="3.90.79.10">
    <property type="entry name" value="Nucleoside Triphosphate Pyrophosphohydrolase"/>
    <property type="match status" value="1"/>
</dbReference>